<reference evidence="5" key="1">
    <citation type="submission" date="2017-09" db="EMBL/GenBank/DDBJ databases">
        <authorList>
            <person name="Varghese N."/>
            <person name="Submissions S."/>
        </authorList>
    </citation>
    <scope>NUCLEOTIDE SEQUENCE [LARGE SCALE GENOMIC DNA]</scope>
    <source>
        <strain evidence="5">DSM 2913</strain>
    </source>
</reference>
<dbReference type="GO" id="GO:0016757">
    <property type="term" value="F:glycosyltransferase activity"/>
    <property type="evidence" value="ECO:0007669"/>
    <property type="project" value="InterPro"/>
</dbReference>
<dbReference type="EMBL" id="OBEN01000001">
    <property type="protein sequence ID" value="SNZ11561.1"/>
    <property type="molecule type" value="Genomic_DNA"/>
</dbReference>
<feature type="domain" description="Glycosyltransferase subfamily 4-like N-terminal" evidence="3">
    <location>
        <begin position="16"/>
        <end position="169"/>
    </location>
</feature>
<name>A0A285NV77_9AQUI</name>
<evidence type="ECO:0000313" key="4">
    <source>
        <dbReference type="EMBL" id="SNZ11561.1"/>
    </source>
</evidence>
<dbReference type="CDD" id="cd03801">
    <property type="entry name" value="GT4_PimA-like"/>
    <property type="match status" value="1"/>
</dbReference>
<dbReference type="RefSeq" id="WP_096600311.1">
    <property type="nucleotide sequence ID" value="NZ_OBEN01000001.1"/>
</dbReference>
<dbReference type="Pfam" id="PF13439">
    <property type="entry name" value="Glyco_transf_4"/>
    <property type="match status" value="1"/>
</dbReference>
<sequence length="354" mass="41023">MQAVILNLVDPFKFRGGIERVVLHLMDMLSEEGYSIELIHADNSQKIGSYSPYWVGRQAYFSEKSWDLAIVNNLSGLGLFPGKAKKTVAIIHGLYTEFFENRVISEEDIQEMGVDYWEYLVNRYLNGYLAEAFVLNSADLIIAVCQRLKEAIQRQVEKHVVAIPNPVDPIFQPMDKKKIREMYNIPKDALVGLFVGRNDYTKGYDVFRELVRHTYKDILWVQAISSGSSDSYEPVRDIIAFREVSFEEMPIIYNLADFLVFPSRYEGFALSILEALACGIPVITSKSVVSEEIIDLLNGFLVAELSVEEFLRRIEVIKKYKVIRDHYREYISKEVRRRFSIELWKERMREALLS</sequence>
<evidence type="ECO:0000313" key="5">
    <source>
        <dbReference type="Proteomes" id="UP000218627"/>
    </source>
</evidence>
<dbReference type="InterPro" id="IPR028098">
    <property type="entry name" value="Glyco_trans_4-like_N"/>
</dbReference>
<dbReference type="Proteomes" id="UP000218627">
    <property type="component" value="Unassembled WGS sequence"/>
</dbReference>
<protein>
    <submittedName>
        <fullName evidence="4">Glycosyltransferase involved in cell wall bisynthesis</fullName>
    </submittedName>
</protein>
<dbReference type="Gene3D" id="3.40.50.2000">
    <property type="entry name" value="Glycogen Phosphorylase B"/>
    <property type="match status" value="2"/>
</dbReference>
<evidence type="ECO:0000256" key="1">
    <source>
        <dbReference type="ARBA" id="ARBA00022679"/>
    </source>
</evidence>
<dbReference type="SUPFAM" id="SSF53756">
    <property type="entry name" value="UDP-Glycosyltransferase/glycogen phosphorylase"/>
    <property type="match status" value="1"/>
</dbReference>
<organism evidence="4 5">
    <name type="scientific">Hydrogenobacter hydrogenophilus</name>
    <dbReference type="NCBI Taxonomy" id="35835"/>
    <lineage>
        <taxon>Bacteria</taxon>
        <taxon>Pseudomonadati</taxon>
        <taxon>Aquificota</taxon>
        <taxon>Aquificia</taxon>
        <taxon>Aquificales</taxon>
        <taxon>Aquificaceae</taxon>
        <taxon>Hydrogenobacter</taxon>
    </lineage>
</organism>
<evidence type="ECO:0000259" key="2">
    <source>
        <dbReference type="Pfam" id="PF00534"/>
    </source>
</evidence>
<feature type="domain" description="Glycosyl transferase family 1" evidence="2">
    <location>
        <begin position="175"/>
        <end position="330"/>
    </location>
</feature>
<dbReference type="GO" id="GO:0009103">
    <property type="term" value="P:lipopolysaccharide biosynthetic process"/>
    <property type="evidence" value="ECO:0007669"/>
    <property type="project" value="TreeGrafter"/>
</dbReference>
<dbReference type="PANTHER" id="PTHR46401">
    <property type="entry name" value="GLYCOSYLTRANSFERASE WBBK-RELATED"/>
    <property type="match status" value="1"/>
</dbReference>
<evidence type="ECO:0000259" key="3">
    <source>
        <dbReference type="Pfam" id="PF13439"/>
    </source>
</evidence>
<dbReference type="AlphaFoldDB" id="A0A285NV77"/>
<accession>A0A285NV77</accession>
<dbReference type="PANTHER" id="PTHR46401:SF2">
    <property type="entry name" value="GLYCOSYLTRANSFERASE WBBK-RELATED"/>
    <property type="match status" value="1"/>
</dbReference>
<gene>
    <name evidence="4" type="ORF">SAMN06265353_0274</name>
</gene>
<dbReference type="InterPro" id="IPR001296">
    <property type="entry name" value="Glyco_trans_1"/>
</dbReference>
<dbReference type="OrthoDB" id="9762705at2"/>
<proteinExistence type="predicted"/>
<keyword evidence="1 4" id="KW-0808">Transferase</keyword>
<dbReference type="Pfam" id="PF00534">
    <property type="entry name" value="Glycos_transf_1"/>
    <property type="match status" value="1"/>
</dbReference>
<keyword evidence="5" id="KW-1185">Reference proteome</keyword>